<keyword evidence="4" id="KW-1185">Reference proteome</keyword>
<dbReference type="Pfam" id="PF08174">
    <property type="entry name" value="Anillin"/>
    <property type="match status" value="1"/>
</dbReference>
<dbReference type="AlphaFoldDB" id="A0A0N5A8J4"/>
<evidence type="ECO:0000313" key="4">
    <source>
        <dbReference type="Proteomes" id="UP000046393"/>
    </source>
</evidence>
<dbReference type="CDD" id="cd01263">
    <property type="entry name" value="PH_anillin"/>
    <property type="match status" value="1"/>
</dbReference>
<dbReference type="InterPro" id="IPR037840">
    <property type="entry name" value="PH_Anillin"/>
</dbReference>
<feature type="domain" description="PH" evidence="3">
    <location>
        <begin position="883"/>
        <end position="997"/>
    </location>
</feature>
<dbReference type="InterPro" id="IPR011993">
    <property type="entry name" value="PH-like_dom_sf"/>
</dbReference>
<dbReference type="WBParaSite" id="SMUV_0000039401-mRNA-1">
    <property type="protein sequence ID" value="SMUV_0000039401-mRNA-1"/>
    <property type="gene ID" value="SMUV_0000039401"/>
</dbReference>
<evidence type="ECO:0000259" key="3">
    <source>
        <dbReference type="PROSITE" id="PS50003"/>
    </source>
</evidence>
<sequence>MDLDDAERLLARARQREEEMEKESCYLADSVMKDVDLADNIENVISNTVSDFTKREATNEHSLYPVEQLKRLSEGFQENAVDQNQLKESKNVNIGNLPMESENVKEVPKRKSIFSDLAANIDNFEVDLKPKVKTSKTRTASGEMKSNQLFTSNANHYASLAINKSPKKFAGITEKCKENITNVSANTAKVAEVIIEQPEREEMTNAKPGDICSSTNDEYLMVVSHTEFGDDEKHLSGPLESTTLLNSSPSSNSDGQDSKMKKFFEEPSPIPKVNEKMDTSTNQYINFQLRSDRRRDIIDEITAAADIATKEQKDLTSSSGRAKELASKLEEKVKNDNSSRPTFLSSTSKTESATSKARNTDNIHIHYRLNVPGSRAKTRRVTPMIDTTPTNVKSLRNRWEVSSSTGAPLHPDQDEDDLLEAARRMSRAIKQSNKWRQRPVSLYSSSDTAHDCCEVNTSVNCLLTTKDTSPRSDLTVNPSTVEIIKEDDKCKKRLNTAEDDEEKEDISGSEKKIKRDDKDDTKLSGQLGEALGAFEFLNEASTQNSSLLSSILDNTLEVEHATEQQKDLEVKKNDSEELALVHSVSFYRKKKKELKCTGETTVLGQFTTSPPRGSVVESTSPSKQLTDAQRFAKEKERLEREIRVQDEQIAQASKALRYCRNNLEFRSSRTEVDAQRALLISKESRRALQSAYDKLVKNRCHNKQKLDQSKPRGTLTVKDISLRLMRDFINGHVNYHNDTLTDQMMYYFIVLLRHEDTVHHTAMVTSDEGLQSGYVFFPNYIQIKSLPHDFTCILEVYALKTKRELYSQSATLKKPSKMPSFHQVYSSPTAIAAVIDPSFQKIGSLVLNIGNISKTKFHLVDVMSPLDGIVTMTLTCFPEEAGTIGHKGFLSLYQEVESIASWTRFWCVLNDGNLRFWKYPEDESKKPIVVVNLRDSANEEIKPLGVETCPYPHSMTIDIWVESAQKKGKFEKIRIMMAADTKEDMHQWLDVLNGSLRNITLWCPKR</sequence>
<feature type="region of interest" description="Disordered" evidence="2">
    <location>
        <begin position="310"/>
        <end position="361"/>
    </location>
</feature>
<dbReference type="GO" id="GO:0000281">
    <property type="term" value="P:mitotic cytokinesis"/>
    <property type="evidence" value="ECO:0007669"/>
    <property type="project" value="TreeGrafter"/>
</dbReference>
<dbReference type="STRING" id="451379.A0A0N5A8J4"/>
<dbReference type="Proteomes" id="UP000046393">
    <property type="component" value="Unplaced"/>
</dbReference>
<reference evidence="5" key="1">
    <citation type="submission" date="2017-02" db="UniProtKB">
        <authorList>
            <consortium name="WormBaseParasite"/>
        </authorList>
    </citation>
    <scope>IDENTIFICATION</scope>
</reference>
<feature type="coiled-coil region" evidence="1">
    <location>
        <begin position="628"/>
        <end position="655"/>
    </location>
</feature>
<organism evidence="4 5">
    <name type="scientific">Syphacia muris</name>
    <dbReference type="NCBI Taxonomy" id="451379"/>
    <lineage>
        <taxon>Eukaryota</taxon>
        <taxon>Metazoa</taxon>
        <taxon>Ecdysozoa</taxon>
        <taxon>Nematoda</taxon>
        <taxon>Chromadorea</taxon>
        <taxon>Rhabditida</taxon>
        <taxon>Spirurina</taxon>
        <taxon>Oxyuridomorpha</taxon>
        <taxon>Oxyuroidea</taxon>
        <taxon>Oxyuridae</taxon>
        <taxon>Syphacia</taxon>
    </lineage>
</organism>
<dbReference type="Gene3D" id="2.30.29.30">
    <property type="entry name" value="Pleckstrin-homology domain (PH domain)/Phosphotyrosine-binding domain (PTB)"/>
    <property type="match status" value="1"/>
</dbReference>
<dbReference type="InterPro" id="IPR001849">
    <property type="entry name" value="PH_domain"/>
</dbReference>
<dbReference type="GO" id="GO:0005826">
    <property type="term" value="C:actomyosin contractile ring"/>
    <property type="evidence" value="ECO:0007669"/>
    <property type="project" value="TreeGrafter"/>
</dbReference>
<dbReference type="SUPFAM" id="SSF50729">
    <property type="entry name" value="PH domain-like"/>
    <property type="match status" value="1"/>
</dbReference>
<name>A0A0N5A8J4_9BILA</name>
<dbReference type="InterPro" id="IPR051364">
    <property type="entry name" value="Cytokinesis/Rho-signaling"/>
</dbReference>
<evidence type="ECO:0000256" key="1">
    <source>
        <dbReference type="SAM" id="Coils"/>
    </source>
</evidence>
<feature type="compositionally biased region" description="Basic and acidic residues" evidence="2">
    <location>
        <begin position="256"/>
        <end position="265"/>
    </location>
</feature>
<keyword evidence="1" id="KW-0175">Coiled coil</keyword>
<accession>A0A0N5A8J4</accession>
<dbReference type="PROSITE" id="PS50003">
    <property type="entry name" value="PH_DOMAIN"/>
    <property type="match status" value="1"/>
</dbReference>
<evidence type="ECO:0000256" key="2">
    <source>
        <dbReference type="SAM" id="MobiDB-lite"/>
    </source>
</evidence>
<proteinExistence type="predicted"/>
<dbReference type="PANTHER" id="PTHR21538:SF23">
    <property type="entry name" value="ANILLIN"/>
    <property type="match status" value="1"/>
</dbReference>
<dbReference type="PANTHER" id="PTHR21538">
    <property type="entry name" value="ANILLIN/RHOTEKIN RTKN"/>
    <property type="match status" value="1"/>
</dbReference>
<feature type="compositionally biased region" description="Basic and acidic residues" evidence="2">
    <location>
        <begin position="321"/>
        <end position="337"/>
    </location>
</feature>
<evidence type="ECO:0000313" key="5">
    <source>
        <dbReference type="WBParaSite" id="SMUV_0000039401-mRNA-1"/>
    </source>
</evidence>
<feature type="compositionally biased region" description="Low complexity" evidence="2">
    <location>
        <begin position="345"/>
        <end position="357"/>
    </location>
</feature>
<dbReference type="SMART" id="SM00233">
    <property type="entry name" value="PH"/>
    <property type="match status" value="1"/>
</dbReference>
<feature type="region of interest" description="Disordered" evidence="2">
    <location>
        <begin position="495"/>
        <end position="521"/>
    </location>
</feature>
<protein>
    <submittedName>
        <fullName evidence="5">PH domain-containing protein</fullName>
    </submittedName>
</protein>
<feature type="compositionally biased region" description="Low complexity" evidence="2">
    <location>
        <begin position="241"/>
        <end position="253"/>
    </location>
</feature>
<dbReference type="GO" id="GO:0000915">
    <property type="term" value="P:actomyosin contractile ring assembly"/>
    <property type="evidence" value="ECO:0007669"/>
    <property type="project" value="TreeGrafter"/>
</dbReference>
<feature type="compositionally biased region" description="Basic and acidic residues" evidence="2">
    <location>
        <begin position="505"/>
        <end position="521"/>
    </location>
</feature>
<dbReference type="GO" id="GO:0031106">
    <property type="term" value="P:septin ring organization"/>
    <property type="evidence" value="ECO:0007669"/>
    <property type="project" value="TreeGrafter"/>
</dbReference>
<feature type="region of interest" description="Disordered" evidence="2">
    <location>
        <begin position="231"/>
        <end position="279"/>
    </location>
</feature>
<dbReference type="Pfam" id="PF00169">
    <property type="entry name" value="PH"/>
    <property type="match status" value="1"/>
</dbReference>
<dbReference type="InterPro" id="IPR012966">
    <property type="entry name" value="AHD"/>
</dbReference>